<comment type="caution">
    <text evidence="2">The sequence shown here is derived from an EMBL/GenBank/DDBJ whole genome shotgun (WGS) entry which is preliminary data.</text>
</comment>
<protein>
    <recommendedName>
        <fullName evidence="1">Phage terminase large subunit C-terminal domain-containing protein</fullName>
    </recommendedName>
</protein>
<sequence>EGANRMSVIDKMEAVNHPKGQLIWADSANKVNITDLRNHGYNVYPVKKYAGSIIDGIKMVQSFNLKITKRSTNIKKGCEQWFFKVDDNNKIIPEPDGHEPDQLAAIRYSMLMYKRKKSFTI</sequence>
<accession>X0WRC4</accession>
<dbReference type="InterPro" id="IPR035413">
    <property type="entry name" value="Terminase_L_C"/>
</dbReference>
<evidence type="ECO:0000259" key="1">
    <source>
        <dbReference type="Pfam" id="PF17288"/>
    </source>
</evidence>
<dbReference type="EMBL" id="BARS01036084">
    <property type="protein sequence ID" value="GAG25767.1"/>
    <property type="molecule type" value="Genomic_DNA"/>
</dbReference>
<proteinExistence type="predicted"/>
<evidence type="ECO:0000313" key="2">
    <source>
        <dbReference type="EMBL" id="GAG25767.1"/>
    </source>
</evidence>
<gene>
    <name evidence="2" type="ORF">S01H1_55504</name>
</gene>
<feature type="non-terminal residue" evidence="2">
    <location>
        <position position="1"/>
    </location>
</feature>
<dbReference type="Pfam" id="PF17288">
    <property type="entry name" value="Terminase_3C"/>
    <property type="match status" value="1"/>
</dbReference>
<organism evidence="2">
    <name type="scientific">marine sediment metagenome</name>
    <dbReference type="NCBI Taxonomy" id="412755"/>
    <lineage>
        <taxon>unclassified sequences</taxon>
        <taxon>metagenomes</taxon>
        <taxon>ecological metagenomes</taxon>
    </lineage>
</organism>
<name>X0WRC4_9ZZZZ</name>
<dbReference type="Gene3D" id="3.30.420.280">
    <property type="match status" value="1"/>
</dbReference>
<feature type="domain" description="Phage terminase large subunit C-terminal" evidence="1">
    <location>
        <begin position="21"/>
        <end position="110"/>
    </location>
</feature>
<dbReference type="AlphaFoldDB" id="X0WRC4"/>
<reference evidence="2" key="1">
    <citation type="journal article" date="2014" name="Front. Microbiol.">
        <title>High frequency of phylogenetically diverse reductive dehalogenase-homologous genes in deep subseafloor sedimentary metagenomes.</title>
        <authorList>
            <person name="Kawai M."/>
            <person name="Futagami T."/>
            <person name="Toyoda A."/>
            <person name="Takaki Y."/>
            <person name="Nishi S."/>
            <person name="Hori S."/>
            <person name="Arai W."/>
            <person name="Tsubouchi T."/>
            <person name="Morono Y."/>
            <person name="Uchiyama I."/>
            <person name="Ito T."/>
            <person name="Fujiyama A."/>
            <person name="Inagaki F."/>
            <person name="Takami H."/>
        </authorList>
    </citation>
    <scope>NUCLEOTIDE SEQUENCE</scope>
    <source>
        <strain evidence="2">Expedition CK06-06</strain>
    </source>
</reference>